<gene>
    <name evidence="4" type="ORF">FGL95_28945</name>
</gene>
<dbReference type="EMBL" id="VCQU01000014">
    <property type="protein sequence ID" value="NMN99062.1"/>
    <property type="molecule type" value="Genomic_DNA"/>
</dbReference>
<dbReference type="PANTHER" id="PTHR31616">
    <property type="entry name" value="TREHALASE"/>
    <property type="match status" value="1"/>
</dbReference>
<dbReference type="Gene3D" id="1.50.10.10">
    <property type="match status" value="1"/>
</dbReference>
<dbReference type="Pfam" id="PF00723">
    <property type="entry name" value="Glyco_hydro_15"/>
    <property type="match status" value="1"/>
</dbReference>
<evidence type="ECO:0000256" key="1">
    <source>
        <dbReference type="SAM" id="MobiDB-lite"/>
    </source>
</evidence>
<proteinExistence type="predicted"/>
<accession>A0A848KR59</accession>
<dbReference type="GO" id="GO:0005993">
    <property type="term" value="P:trehalose catabolic process"/>
    <property type="evidence" value="ECO:0007669"/>
    <property type="project" value="TreeGrafter"/>
</dbReference>
<comment type="caution">
    <text evidence="4">The sequence shown here is derived from an EMBL/GenBank/DDBJ whole genome shotgun (WGS) entry which is preliminary data.</text>
</comment>
<dbReference type="PANTHER" id="PTHR31616:SF10">
    <property type="entry name" value="TREHALASE"/>
    <property type="match status" value="1"/>
</dbReference>
<dbReference type="InterPro" id="IPR008928">
    <property type="entry name" value="6-hairpin_glycosidase_sf"/>
</dbReference>
<dbReference type="Pfam" id="PF19291">
    <property type="entry name" value="TREH_N"/>
    <property type="match status" value="1"/>
</dbReference>
<reference evidence="4 5" key="2">
    <citation type="submission" date="2020-06" db="EMBL/GenBank/DDBJ databases">
        <title>Antribacter stalactiti gen. nov., sp. nov., a new member of the family Nacardiaceae isolated from a cave.</title>
        <authorList>
            <person name="Kim I.S."/>
        </authorList>
    </citation>
    <scope>NUCLEOTIDE SEQUENCE [LARGE SCALE GENOMIC DNA]</scope>
    <source>
        <strain evidence="4 5">YC2-7</strain>
    </source>
</reference>
<keyword evidence="4" id="KW-0378">Hydrolase</keyword>
<dbReference type="GO" id="GO:0015927">
    <property type="term" value="F:trehalase activity"/>
    <property type="evidence" value="ECO:0007669"/>
    <property type="project" value="TreeGrafter"/>
</dbReference>
<evidence type="ECO:0000313" key="5">
    <source>
        <dbReference type="Proteomes" id="UP000535543"/>
    </source>
</evidence>
<keyword evidence="5" id="KW-1185">Reference proteome</keyword>
<feature type="domain" description="Trehalase-like N-terminal" evidence="3">
    <location>
        <begin position="41"/>
        <end position="173"/>
    </location>
</feature>
<dbReference type="SUPFAM" id="SSF48208">
    <property type="entry name" value="Six-hairpin glycosidases"/>
    <property type="match status" value="1"/>
</dbReference>
<name>A0A848KR59_9NOCA</name>
<dbReference type="InterPro" id="IPR045582">
    <property type="entry name" value="Trehalase-like_N"/>
</dbReference>
<evidence type="ECO:0000259" key="2">
    <source>
        <dbReference type="Pfam" id="PF00723"/>
    </source>
</evidence>
<sequence length="610" mass="66275">MAFGSPHPAEGTPPESGQSHASQIGNGSAPTVFVPQVLREYALLADGERGVLIGPRGDLVWMCAPQWDSEAVFSALIGGTGGYSVTPAGTRFVWGGQYEDRSLIWRSRWVTDTGIIECREALAYPGDRHTAVILRRIVAIVGDARVRVALNARAGFGAHPMSDLSRDGGVLTARTGELRLRWSGIGDADNLPDGSLETVIDVPAGEHHDLILELSDRPLSRAGVDALAAWGATERAWADAVPQFTGTLADRDARHAYAVLRGMTGADGGMVAAATMSLPERAEQGRNYDYRYSWIRDQCYTGQAIAAAGTYPLLDAAVGFVAARILEDGPNLKPAYTITGGAVPDEHTLDLPGYPGGGATVGNWVNKQFQLDAFGEALLLFAAAGRLDHLDTEHWRAVDATVDAIARRWREPDAGIWELDNTRWAHSRLACAAGLRQISALAPVARGAEWTRMADLLVADTTRDCLHPTGRWQRSPEDARIDAALLMPAIRDAVPAEDPRSRATLEAVRAELTDQGYVYRFRQDDRPLADAEGAFSLCGFLMALADHQQGNELDAVRWFERNRAACGPPGLFTEEYDIGQRQLRGNLPQAFVHAVFFESAHRLTRSWSRP</sequence>
<dbReference type="Proteomes" id="UP000535543">
    <property type="component" value="Unassembled WGS sequence"/>
</dbReference>
<evidence type="ECO:0000259" key="3">
    <source>
        <dbReference type="Pfam" id="PF19291"/>
    </source>
</evidence>
<reference evidence="4 5" key="1">
    <citation type="submission" date="2019-05" db="EMBL/GenBank/DDBJ databases">
        <authorList>
            <person name="Lee S.D."/>
        </authorList>
    </citation>
    <scope>NUCLEOTIDE SEQUENCE [LARGE SCALE GENOMIC DNA]</scope>
    <source>
        <strain evidence="4 5">YC2-7</strain>
    </source>
</reference>
<dbReference type="InterPro" id="IPR011613">
    <property type="entry name" value="GH15-like"/>
</dbReference>
<feature type="region of interest" description="Disordered" evidence="1">
    <location>
        <begin position="1"/>
        <end position="25"/>
    </location>
</feature>
<feature type="compositionally biased region" description="Polar residues" evidence="1">
    <location>
        <begin position="15"/>
        <end position="25"/>
    </location>
</feature>
<organism evidence="4 5">
    <name type="scientific">Antrihabitans stalactiti</name>
    <dbReference type="NCBI Taxonomy" id="2584121"/>
    <lineage>
        <taxon>Bacteria</taxon>
        <taxon>Bacillati</taxon>
        <taxon>Actinomycetota</taxon>
        <taxon>Actinomycetes</taxon>
        <taxon>Mycobacteriales</taxon>
        <taxon>Nocardiaceae</taxon>
        <taxon>Antrihabitans</taxon>
    </lineage>
</organism>
<dbReference type="RefSeq" id="WP_169593989.1">
    <property type="nucleotide sequence ID" value="NZ_VCQU01000014.1"/>
</dbReference>
<feature type="domain" description="GH15-like" evidence="2">
    <location>
        <begin position="265"/>
        <end position="598"/>
    </location>
</feature>
<evidence type="ECO:0000313" key="4">
    <source>
        <dbReference type="EMBL" id="NMN99062.1"/>
    </source>
</evidence>
<protein>
    <submittedName>
        <fullName evidence="4">Glycoside hydrolase family 15 protein</fullName>
    </submittedName>
</protein>
<dbReference type="AlphaFoldDB" id="A0A848KR59"/>
<dbReference type="InterPro" id="IPR012341">
    <property type="entry name" value="6hp_glycosidase-like_sf"/>
</dbReference>